<sequence length="2304" mass="257673">MPVNFREHADLTKIIKSILDSYPLGNGILRELLQNSDDASATRQTFILDLRKHPSESVVDQDLVGCQGPALLAVNDTLFSDADWKAISTLHSSSKTKDETKIGKFGIGITDNPHFLSGRNLVIFDPHERFAEGKEGGILLDILDEGHLYGDQLGAFKNTLNCDADGSFPGTVVRLPLRTASQAAISTIKSTVVNPLDVRQLFEDFVEKELSVVMLFLKHIRYICLKVISADGQEHFVGSAEIPDTSISAKRAFARNGSAQQQTFRCTIHLTCGATTTKQSWRVYHAVRSTEETASILRQRLGYDVASKLADDKLFSHVALAFPVDNRPANFNGRLFTLLPLPIHTGFPMHMHAILALTQDRQSLRNIEEVGTGAESRERLLVTWNCTIFDEFLPSTWAALLHILVDAGEAENIWSAWPVQTGSGYWSNILSKLMKQVLHLDLPIFPTFSNAKSYVRLSSALIASETRNLAVLTALSNAQLAVVVIPQHLEETIPSAFSSQLLHPRNVSNSLKNHLQALQILTEEDKDHILRYLTLAPGNVTQVLGLPLVPLANGCRVALSTAQQYITVTGMEGGLFGDLDCNGQLIDLSIMPTDVAEVFRTTNLSNISQLGISHIRTYLNISFGLFSPADDEVLDSNKFEWIQKFWKWLHMSTWHNKTGLLQVIKDFHLLPTTQGTLRKLGSCILLPVSEPIMAAWRILDVGFLHPNLAQYSSVFQNFTANSNDAAFKLLIGSISPHNIDNLDSRAALWIQGHLVQMLSSLTRAPPKLDLPNKNKFLQLPIFPIRLAIPEPKGQKKLSKRDFGPALETVLFVHVEDSCPLPIIPKHTFFDIGVRSSVLGIIVNPNEMKRALDEIGILELAVDHLVDQPQPLLDALLFRIISRLADLSDLTRRKLHAIPFVQVIDRQQRVPPFDVINPRSRLASLYDGESGKLPTGPWAIDPYLSILLSYKFYQTEITSQIVKEHQYPTIFCKAQRFLALLDDIWPDIQPTSISWLPIQKDCALATPMTARARDKGEGAYLFDLVLSTVDGRVNSPGLQKALGWDNIPTYILQQQLERALSYKNHQPKRLFVLIKEFSKPRCSLSLNDMVSLRNTVSGCSTSGGRNSACSPVLRNFSTWSLQSCFLGKDGLHSKVLIDPCLETLLSEVEALASLVNYRVTESHLRETIELLKAIATLIPTCSQDDYERINIPGHDGVLHPIGQVYFVDCQSDFHPDQGFASNSAISESLARKLKIQFLSSLELGYGEDDDEDDLQMGEDFTKRVEGVLKEHDVTHALNEFLANAIDANAQRFEIMLDERTFDSTKILAPGLAALQRQPSLLLYNEAVFTSNDFRGLRQVGQGGKRLNPDSIGRYGLGALSLFHFTDVVEIVSNEYFLILDPSGKYLPPIHGRSRTSLLRPISIVARRFADQLLPFESLHGFSKKERLYSGTLFRLPLRNTATALSSSVLSLSDCENLINGPYFELAKHSMYFTRMKEVSATRQPPVGSSVSLWSVVSERPVMSTNTDHKLVFVTASKQDSVVSSQVWLITTSATPISSIPHNYYSVVEGMGLQDSKVGAVVQMALLLPSANTSYGAQPDHPYFLFSVLRLPVQTSLSVHISAPWAISSSRRYIIFEPADLTGNRVPQAAWNTWILKTLIPTLYKSTIYEAATTKHSRQPQNPFSWWPVNKNTSDSISREIVQAFYDSVPESSELICLTVSNERIAPVNAVFSMIQSQYKYTSGVYRLLRKLQTPDFVELPLGLYSLMRTASTASQLKGVEPSFVQNILSAGTTKDRLPKLFRTQEMSFDVQTINDVLGFLLSNGICPIDLPLIILADGTLTGLNSLSPSRYISTGEVPVIFNQHHFLHKDMPLEIQNFLLQSPMNVRLFDATAVVDLVQEKIKPQPRCQHTREIERWIQEFWRIFPQLPGPPDPHSFGSIPLISISNGEYISLQYCQRDDVITEPALLQSCNKVFNLESFLKAIHHKTNIFDSLSTEETLEISRWIQANVNYCDSATSRSVLKDLPIWEARQDKRNVLKSARHVKMFDTYGLGIDMFDEYTKPGVALAGYNYALSTVRSWPPKSPNLTSEHLAQLLVFPNSLDASSLTQYSNVLMVAHLAILTQKVAVDHPQNRTLLQQLCATYRWLNDHTEDAREPLLCRNEALFLNVDDAHSEDWEWQKASELLFDIEWDFPETNTFAVRRFLQDYRPLLLAAGAGTEHNIDFKQKTSAQDDNSLRDSFNNMRKAGQLTDIVLVPMYSEQVTDCEALALRGHSMFLAAAIPHVRDGLCGWAESGAETYSFPGTYFGACTVLGKFCFDVPLQKH</sequence>
<dbReference type="PANTHER" id="PTHR15600:SF42">
    <property type="entry name" value="SACSIN"/>
    <property type="match status" value="1"/>
</dbReference>
<dbReference type="PANTHER" id="PTHR15600">
    <property type="entry name" value="SACSIN"/>
    <property type="match status" value="1"/>
</dbReference>
<organism evidence="2 3">
    <name type="scientific">Favolaschia claudopus</name>
    <dbReference type="NCBI Taxonomy" id="2862362"/>
    <lineage>
        <taxon>Eukaryota</taxon>
        <taxon>Fungi</taxon>
        <taxon>Dikarya</taxon>
        <taxon>Basidiomycota</taxon>
        <taxon>Agaricomycotina</taxon>
        <taxon>Agaricomycetes</taxon>
        <taxon>Agaricomycetidae</taxon>
        <taxon>Agaricales</taxon>
        <taxon>Marasmiineae</taxon>
        <taxon>Mycenaceae</taxon>
        <taxon>Favolaschia</taxon>
    </lineage>
</organism>
<dbReference type="EMBL" id="JAWWNJ010000017">
    <property type="protein sequence ID" value="KAK7038120.1"/>
    <property type="molecule type" value="Genomic_DNA"/>
</dbReference>
<comment type="caution">
    <text evidence="2">The sequence shown here is derived from an EMBL/GenBank/DDBJ whole genome shotgun (WGS) entry which is preliminary data.</text>
</comment>
<feature type="domain" description="Sacsin/Nov" evidence="1">
    <location>
        <begin position="1257"/>
        <end position="1478"/>
    </location>
</feature>
<dbReference type="InterPro" id="IPR058210">
    <property type="entry name" value="SACS/Nov_dom"/>
</dbReference>
<keyword evidence="3" id="KW-1185">Reference proteome</keyword>
<evidence type="ECO:0000313" key="2">
    <source>
        <dbReference type="EMBL" id="KAK7038120.1"/>
    </source>
</evidence>
<reference evidence="2 3" key="1">
    <citation type="journal article" date="2024" name="J Genomics">
        <title>Draft genome sequencing and assembly of Favolaschia claudopus CIRM-BRFM 2984 isolated from oak limbs.</title>
        <authorList>
            <person name="Navarro D."/>
            <person name="Drula E."/>
            <person name="Chaduli D."/>
            <person name="Cazenave R."/>
            <person name="Ahrendt S."/>
            <person name="Wang J."/>
            <person name="Lipzen A."/>
            <person name="Daum C."/>
            <person name="Barry K."/>
            <person name="Grigoriev I.V."/>
            <person name="Favel A."/>
            <person name="Rosso M.N."/>
            <person name="Martin F."/>
        </authorList>
    </citation>
    <scope>NUCLEOTIDE SEQUENCE [LARGE SCALE GENOMIC DNA]</scope>
    <source>
        <strain evidence="2 3">CIRM-BRFM 2984</strain>
    </source>
</reference>
<accession>A0AAW0CG64</accession>
<dbReference type="Proteomes" id="UP001362999">
    <property type="component" value="Unassembled WGS sequence"/>
</dbReference>
<proteinExistence type="predicted"/>
<dbReference type="SUPFAM" id="SSF55874">
    <property type="entry name" value="ATPase domain of HSP90 chaperone/DNA topoisomerase II/histidine kinase"/>
    <property type="match status" value="2"/>
</dbReference>
<feature type="domain" description="Sacsin/Nov" evidence="1">
    <location>
        <begin position="9"/>
        <end position="234"/>
    </location>
</feature>
<dbReference type="Pfam" id="PF25794">
    <property type="entry name" value="SACS"/>
    <property type="match status" value="2"/>
</dbReference>
<evidence type="ECO:0000313" key="3">
    <source>
        <dbReference type="Proteomes" id="UP001362999"/>
    </source>
</evidence>
<name>A0AAW0CG64_9AGAR</name>
<dbReference type="InterPro" id="IPR052972">
    <property type="entry name" value="Sacsin_chaperone_reg"/>
</dbReference>
<evidence type="ECO:0000259" key="1">
    <source>
        <dbReference type="Pfam" id="PF25794"/>
    </source>
</evidence>
<protein>
    <recommendedName>
        <fullName evidence="1">Sacsin/Nov domain-containing protein</fullName>
    </recommendedName>
</protein>
<dbReference type="GO" id="GO:0030544">
    <property type="term" value="F:Hsp70 protein binding"/>
    <property type="evidence" value="ECO:0007669"/>
    <property type="project" value="TreeGrafter"/>
</dbReference>
<gene>
    <name evidence="2" type="ORF">R3P38DRAFT_3311332</name>
</gene>
<dbReference type="InterPro" id="IPR036890">
    <property type="entry name" value="HATPase_C_sf"/>
</dbReference>